<dbReference type="FunFam" id="3.20.180.20:FF:000004">
    <property type="entry name" value="Dynein axonemal heavy chain 6"/>
    <property type="match status" value="1"/>
</dbReference>
<dbReference type="GO" id="GO:0045505">
    <property type="term" value="F:dynein intermediate chain binding"/>
    <property type="evidence" value="ECO:0007669"/>
    <property type="project" value="InterPro"/>
</dbReference>
<dbReference type="GO" id="GO:0005524">
    <property type="term" value="F:ATP binding"/>
    <property type="evidence" value="ECO:0007669"/>
    <property type="project" value="UniProtKB-KW"/>
</dbReference>
<dbReference type="FunFam" id="3.40.50.300:FF:000362">
    <property type="entry name" value="Dynein, axonemal, heavy chain 6"/>
    <property type="match status" value="1"/>
</dbReference>
<evidence type="ECO:0000313" key="15">
    <source>
        <dbReference type="EMBL" id="CAG9803012.1"/>
    </source>
</evidence>
<evidence type="ECO:0000256" key="12">
    <source>
        <dbReference type="ARBA" id="ARBA00023273"/>
    </source>
</evidence>
<dbReference type="InterPro" id="IPR013602">
    <property type="entry name" value="Dynein_heavy_linker"/>
</dbReference>
<dbReference type="FunFam" id="1.20.920.30:FF:000005">
    <property type="entry name" value="Dynein, axonemal, heavy chain 2"/>
    <property type="match status" value="1"/>
</dbReference>
<evidence type="ECO:0000256" key="9">
    <source>
        <dbReference type="ARBA" id="ARBA00023069"/>
    </source>
</evidence>
<dbReference type="Pfam" id="PF18199">
    <property type="entry name" value="Dynein_C"/>
    <property type="match status" value="1"/>
</dbReference>
<dbReference type="InterPro" id="IPR041466">
    <property type="entry name" value="Dynein_AAA5_ext"/>
</dbReference>
<dbReference type="FunFam" id="1.20.140.100:FF:000004">
    <property type="entry name" value="Dynein axonemal heavy chain 6"/>
    <property type="match status" value="1"/>
</dbReference>
<evidence type="ECO:0000256" key="3">
    <source>
        <dbReference type="ARBA" id="ARBA00022490"/>
    </source>
</evidence>
<dbReference type="Gene3D" id="1.10.8.1220">
    <property type="match status" value="1"/>
</dbReference>
<dbReference type="Gene3D" id="1.10.8.710">
    <property type="match status" value="1"/>
</dbReference>
<reference evidence="15" key="2">
    <citation type="submission" date="2022-10" db="EMBL/GenBank/DDBJ databases">
        <authorList>
            <consortium name="ENA_rothamsted_submissions"/>
            <consortium name="culmorum"/>
            <person name="King R."/>
        </authorList>
    </citation>
    <scope>NUCLEOTIDE SEQUENCE</scope>
</reference>
<dbReference type="FunFam" id="1.20.920.20:FF:000001">
    <property type="entry name" value="dynein heavy chain 2, axonemal"/>
    <property type="match status" value="1"/>
</dbReference>
<dbReference type="GO" id="GO:0007018">
    <property type="term" value="P:microtubule-based movement"/>
    <property type="evidence" value="ECO:0007669"/>
    <property type="project" value="InterPro"/>
</dbReference>
<evidence type="ECO:0000256" key="5">
    <source>
        <dbReference type="ARBA" id="ARBA00022741"/>
    </source>
</evidence>
<dbReference type="InterPro" id="IPR003593">
    <property type="entry name" value="AAA+_ATPase"/>
</dbReference>
<keyword evidence="16" id="KW-1185">Reference proteome</keyword>
<dbReference type="InterPro" id="IPR043160">
    <property type="entry name" value="Dynein_C_barrel"/>
</dbReference>
<protein>
    <recommendedName>
        <fullName evidence="14">AAA+ ATPase domain-containing protein</fullName>
    </recommendedName>
</protein>
<keyword evidence="12" id="KW-0966">Cell projection</keyword>
<comment type="similarity">
    <text evidence="2">Belongs to the dynein heavy chain family.</text>
</comment>
<feature type="coiled-coil region" evidence="13">
    <location>
        <begin position="654"/>
        <end position="707"/>
    </location>
</feature>
<dbReference type="Gene3D" id="6.10.140.1060">
    <property type="match status" value="1"/>
</dbReference>
<dbReference type="Gene3D" id="1.20.58.1120">
    <property type="match status" value="1"/>
</dbReference>
<dbReference type="Pfam" id="PF12781">
    <property type="entry name" value="AAA_9"/>
    <property type="match status" value="1"/>
</dbReference>
<dbReference type="Gene3D" id="1.20.1270.280">
    <property type="match status" value="1"/>
</dbReference>
<dbReference type="InterPro" id="IPR041228">
    <property type="entry name" value="Dynein_C"/>
</dbReference>
<accession>A0A9N9RT87</accession>
<dbReference type="InterPro" id="IPR054354">
    <property type="entry name" value="DYNC2H1-like_lid"/>
</dbReference>
<evidence type="ECO:0000256" key="4">
    <source>
        <dbReference type="ARBA" id="ARBA00022701"/>
    </source>
</evidence>
<keyword evidence="9" id="KW-0969">Cilium</keyword>
<sequence>MLPNTSDNKRHGYPPILRKSKPLERNYKDSISFTLPSISRRTSRIDSLRKSSTINKDIEIVDIVSLIEHRVKHLRQNAFLYLMYAYPLSSELFSPYSFVEVPYSKVDKAHFFTISKEGFTLWSSAENHFTRIGDWYRDYLNYCNVAKIKLFKRFRLWKSFTVWHKAIKWKKFHDCRNFIEENLFFANPILHKTLLELQTENCELIKEKFTHIDIVENWHLFYFIESQMAQFELTRNLLYKFRDQIEKKLFDACYQAMIQKGFTPEDEILNCKSIKKLKDQISFTERASKKNFCSRLTNYLYLADLITINLLSTILCDSFEDLTKIFQIHTKYGPCFERLKASNEFEMRLEEPRPIYAPQDPFLVAELVLKPDKVETDPSRDVTLYVVGQMIDLFWEAIHNVKPFQSDEKFKLFTEPSIVGHQEECLFKNPASIDFMLTINSHLNRNKKSIITIINLAYDKVEIYIKRFEAIRKAYKEDLEMDREQLRKEKDLDLLIGYCERFTTEMYSLDGLLPEINLGLLKLKQGSFRDKILPTCRELLSILEEHLPSLAKDTVTEVREKAENLMTKLTTTPQEAQSFVNYLDFLEKCEGKIAEIEKVLSYALRAFQIMQNFEITVDEDEKENFLDVEEFLQQLKVELESKIESREFIIEQLAASLQKDIAKIFNEIESVRIEVMKPELIDENANSIQVRENLAELMEKLHECQENSQKIRGWQKQFRIDVTRFDSLDVVFQEVRLRQMLWDSLQQWKDCYDELIEIPFHKLNIQQVVELNTKILKNCGMLEKNLPKNEIVPRLKGNCEEFKEKIPILLCLRSSDLKPRHWLKIEQTLDRKLLGNENITMYTFEDANAFDGGDNSTAIQEISGQAIGEAKLEESLKKVDTVWKTLELSIISYRDARDIYILGGIDELQAVLDDSNVTIATIAASKHIGTLKPRIDEWIRQLDLFGKTFEEWVKVQQSWIYLEAIFSAPDIQRQLPQEAKIFVIVDKNWKEIMRHVAKYSLALPAMTQNGYYESLQRNRILLEQITRCLEAYLEVKRVAFPRFYFLSNDELLEILAQTKNPHAVQPHLRKCFDAISRIEFGMKEGDKKGEKVQTNDILSMISPEGERVTFAKGLKARGSVEDWLSKMEEAMFSAIKRCMKSAYVRYKIMDRVQWIFENANQVVLTVSQEAWAQNVHDILDSNDDTEDKSKRLVDFEAKLIKDLGVLASLARTRLQPLIRKILCALITVDVHAKDSISSLIQNNVTKSDDFNWLKMLRYYWKPDTELVQVRMASANVPYLYEYLGAGGVLVITPLTDRCYLCLMGAIQMELGGAPAGPAGTGKTETTKDLAKAIAVQCVVFNCSDGLDYKMMGRFFSGLAQSGSWCCFDEFNRIDIEVLSVIAQQLITIRNAKAMKLKRFIFEGREIKLVQSCAAFITMNPGYAGRTELPDNLKALFRPVSMMIPDYKLIAEVILYSEGFEGSQILAQKMVQTYKLCSEQLSQQSHYDFGMRAVKSVLVMAGALKRASPNQREEIILICALRDSNLPKFLKDDAALFNGIISDLFPNIDLPVVEYGDLQRAIEDSMNARNLQPLPTLITKCVQLYETMNVRWGVMLVGLAASGKTSTLHTLADSLIKLHNDGVINPNYRNVKIQTINPKSITIDELYGSVNSMTLEWNDGLLGMAVRSAVSVTEEEHQWIVCDGPVDAVWIENLNTLLDDNKMLCLANSERIKLTPWVHMVFEVENLEQASPATVSRCGMVYIDSQHLTWQALVKSWLNTIDEEQFDTDLKTYIEELFNKYFDDILTFTRRKCAVIQNQVESSKIDMLCTILKSLLMKIPNMNLMEDSDIKAYICKLWLFATLWSIGSNFFEASRIILEVHVRKLLEGHENIDLPETSLWEYRINPEAKVWEKWEKIIPKFQFNPNVQFFDMIVPTSDIVRFGYISEILIKALHPVLFIGEAGVGKSVIAKELLSRLSAEGQIVPVCMNFSAQTNSTRTQEMIENRLEKRKKTLLGAPFGKQILIFIDDVNMPKLEVYGASPPIELLRQFLDFKGLYDREKLYWKNIVDLILTAACAPAGGARNPLSPRFLRHFSVLSFPTPNRNTLIGIFGGIIVGFFSEFAKTIWSLAEPLVVAAVTLYERIAQELLPTPTKSHYLFNLRDLSKCIQGVLQADSSSYTNQSQILRLFYHEALRTFHDRLVSDDDKKFFKNLLNEISVEHFKCNIIENDEVLMFGDFMVFGQARENRIYEEIKNVDKLKSILLDYIQDYNAMTGKDLNLILFQDAIEHILRLSRLLRAERGNGLLVGLSGLGKQSITRLASNINSYQCMQIELKRGYDYTSFREDLRKCYSIAGINNTPIVFLLNDTQILQEEFLEDINNVLNSGDVPNLFEGDEYEKLILSIRVPCMEANYKDQSRDGIYEFFISRVRKNLHVVLCMSPIGDSFRKRCRMFPSLVNCCTIDWFEMWPQEALYSVAYGSLRTLSDDDQQCENIASVCVMIHDSVEKASETFFLETKRHYYTTPSSYLELLKQYHALIKQRMHSISALRNKIANGLNKILETNDIVAIMEQELKVIVPIMEKKSLEIKDTYAKLEKDTAQVDAIKKVVMQDETEAKIKAAETQELADDAAKDLETVMPQLRTAQDALRALNKSDVNEIRVFQKPPKLVQFVMEAVCVLLNTKPDWNNAKQIMADVNFLKKLQEYNANNISESMVKKLKTYIDHKDFQPAIVEKVSKTARSMCAWVIAMNRYAEVFKDIEPKIRKRDGAENELKQVIYILRQKQNQLAEVEGKVQLLINERDRKQKEMHEIQMRYDLNNKRLTSAGRLTSALSEEEARWRETVERLDNNLFTIPGDILVASAYVAYLGAFPIHYRKDMCKMWMLECQRLQIPSGDNFDFISCLGDPYQIREWNICGLPRDDVSVENGIITTQSSRWTLCIDPQEQANRWIRNMERDNNLIITKMDNPNLVRLLENAITGGQPVLIEEVEETLDPSLNPVLARSFYNQGGRIMMRFGENDIEYDSNFKLYMTSKLSNPHYLPEICIQVTLINFLVSMSGLEDQLLADIVRIELPEMEKQRNDLIVSINSDKQQLQMLEDKILKLLFSSEGNILDDDELVETLNESKEISIVIESRLIDTEKTEEAITLEREKYRPLAAKGAVLFFVVSSLSEIDPMYQVSLRYFTQIFCSVLEQDIPKMEFNDRIEFLFQQEIRSIYLNISRGLFEKHKAIYSFLLATEIEKHDNKITDNEFDFLLRGSAGSSKNLNDDNVRIKPDNLEKVSEKQWNSCIFLEQEFPHYANLTVELSKKIVVKFKDQKFNLTDGFEDSSTKWNENLTPFSKLILISVLKPEQLMLAVNCYIRDTLGREFVESKTTSIGSVFRDMTPSTPLIFILSSGSDPMTALQKFANEQDFSERLQSISLGQGQGVTAEALLTKAQTVGNWIYLQNCHLSISWMPSLESIVRDLVLGNFKVHPDFRLFLSSMPSRHFPVSILQNSIKLTNETPKGLKSNLMRSLMDLDEEMFEIHIHGNIWRKMIFGLCMFHGVIIERKKFGSLGFNILYEFNDSDRECALNTLNLFIDRETRKEIPWQALEYINGEITYGGRITDEWDRRCARTILKLFSCESILDEDYVYSKSGVYYCPSLKKLDDFKQYVNELPFKEEPEIFGMHENADIVYETKEGSFFLKSILENQSKLVSASTSSNDTIVMDIIQKLKGSIAKSITTDSMKAELNDTDSKDRVMPLTTVLLQETGRFNKLLKTIHRSLKELEKGINGFVVMSENLEAIFDSFLINQVPKLWATHGFLSTKSLSSWTEDLILRIEQIQNWIEKGVPTSVWISGFFFPQSFLTAVLQTHSRRYNLAIDMLKFDFEVLDTTLMQKRIYETRLDGETGNVYGELYAPDDGIYVHGLFLEAGKWDSSRGGLTDPKIGELETIFPVLWLKPCQKLVISDRYEAPLYKTPVRAGVLSTTGHSTNFILSILLKSLKPPNFWILRGTALVTLLTD</sequence>
<dbReference type="Gene3D" id="3.40.50.300">
    <property type="entry name" value="P-loop containing nucleotide triphosphate hydrolases"/>
    <property type="match status" value="5"/>
</dbReference>
<dbReference type="Pfam" id="PF12777">
    <property type="entry name" value="MT"/>
    <property type="match status" value="1"/>
</dbReference>
<dbReference type="InterPro" id="IPR043157">
    <property type="entry name" value="Dynein_AAA1S"/>
</dbReference>
<proteinExistence type="inferred from homology"/>
<dbReference type="GO" id="GO:0030286">
    <property type="term" value="C:dynein complex"/>
    <property type="evidence" value="ECO:0007669"/>
    <property type="project" value="UniProtKB-KW"/>
</dbReference>
<dbReference type="InterPro" id="IPR024317">
    <property type="entry name" value="Dynein_heavy_chain_D4_dom"/>
</dbReference>
<dbReference type="FunFam" id="1.10.8.710:FF:000004">
    <property type="entry name" value="Dynein axonemal heavy chain 6"/>
    <property type="match status" value="1"/>
</dbReference>
<dbReference type="Gene3D" id="1.10.8.720">
    <property type="entry name" value="Region D6 of dynein motor"/>
    <property type="match status" value="1"/>
</dbReference>
<dbReference type="Gene3D" id="1.20.920.30">
    <property type="match status" value="1"/>
</dbReference>
<dbReference type="FunFam" id="1.10.8.1220:FF:000001">
    <property type="entry name" value="Dynein axonemal heavy chain 5"/>
    <property type="match status" value="1"/>
</dbReference>
<keyword evidence="4" id="KW-0493">Microtubule</keyword>
<evidence type="ECO:0000256" key="11">
    <source>
        <dbReference type="ARBA" id="ARBA00023212"/>
    </source>
</evidence>
<dbReference type="InterPro" id="IPR041658">
    <property type="entry name" value="AAA_lid_11"/>
</dbReference>
<evidence type="ECO:0000256" key="8">
    <source>
        <dbReference type="ARBA" id="ARBA00023054"/>
    </source>
</evidence>
<dbReference type="FunFam" id="3.40.50.300:FF:000063">
    <property type="entry name" value="dynein heavy chain 6, axonemal"/>
    <property type="match status" value="1"/>
</dbReference>
<dbReference type="Gene3D" id="1.10.472.130">
    <property type="match status" value="1"/>
</dbReference>
<keyword evidence="11" id="KW-0206">Cytoskeleton</keyword>
<name>A0A9N9RT87_9DIPT</name>
<feature type="domain" description="AAA+ ATPase" evidence="14">
    <location>
        <begin position="1931"/>
        <end position="2086"/>
    </location>
</feature>
<keyword evidence="3" id="KW-0963">Cytoplasm</keyword>
<comment type="subcellular location">
    <subcellularLocation>
        <location evidence="1">Cytoplasm</location>
        <location evidence="1">Cytoskeleton</location>
        <location evidence="1">Cilium axoneme</location>
    </subcellularLocation>
</comment>
<dbReference type="GO" id="GO:0008569">
    <property type="term" value="F:minus-end-directed microtubule motor activity"/>
    <property type="evidence" value="ECO:0007669"/>
    <property type="project" value="InterPro"/>
</dbReference>
<dbReference type="InterPro" id="IPR027417">
    <property type="entry name" value="P-loop_NTPase"/>
</dbReference>
<keyword evidence="5" id="KW-0547">Nucleotide-binding</keyword>
<dbReference type="GO" id="GO:0005930">
    <property type="term" value="C:axoneme"/>
    <property type="evidence" value="ECO:0007669"/>
    <property type="project" value="UniProtKB-SubCell"/>
</dbReference>
<dbReference type="Gene3D" id="1.10.287.2620">
    <property type="match status" value="1"/>
</dbReference>
<dbReference type="InterPro" id="IPR026983">
    <property type="entry name" value="DHC"/>
</dbReference>
<keyword evidence="10" id="KW-0505">Motor protein</keyword>
<feature type="coiled-coil region" evidence="13">
    <location>
        <begin position="465"/>
        <end position="492"/>
    </location>
</feature>
<reference evidence="15" key="1">
    <citation type="submission" date="2022-01" db="EMBL/GenBank/DDBJ databases">
        <authorList>
            <person name="King R."/>
        </authorList>
    </citation>
    <scope>NUCLEOTIDE SEQUENCE</scope>
</reference>
<evidence type="ECO:0000313" key="16">
    <source>
        <dbReference type="Proteomes" id="UP001153620"/>
    </source>
</evidence>
<dbReference type="FunFam" id="1.10.8.720:FF:000007">
    <property type="entry name" value="Dynein axonemal heavy chain 6"/>
    <property type="match status" value="1"/>
</dbReference>
<dbReference type="InterPro" id="IPR035699">
    <property type="entry name" value="AAA_6"/>
</dbReference>
<evidence type="ECO:0000256" key="6">
    <source>
        <dbReference type="ARBA" id="ARBA00022840"/>
    </source>
</evidence>
<dbReference type="InterPro" id="IPR004273">
    <property type="entry name" value="Dynein_heavy_D6_P-loop"/>
</dbReference>
<dbReference type="Gene3D" id="3.10.490.20">
    <property type="match status" value="1"/>
</dbReference>
<dbReference type="GO" id="GO:0051959">
    <property type="term" value="F:dynein light intermediate chain binding"/>
    <property type="evidence" value="ECO:0007669"/>
    <property type="project" value="InterPro"/>
</dbReference>
<dbReference type="GO" id="GO:0005874">
    <property type="term" value="C:microtubule"/>
    <property type="evidence" value="ECO:0007669"/>
    <property type="project" value="UniProtKB-KW"/>
</dbReference>
<dbReference type="InterPro" id="IPR024743">
    <property type="entry name" value="Dynein_HC_stalk"/>
</dbReference>
<dbReference type="Pfam" id="PF08393">
    <property type="entry name" value="DHC_N2"/>
    <property type="match status" value="1"/>
</dbReference>
<dbReference type="Gene3D" id="3.20.180.20">
    <property type="entry name" value="Dynein heavy chain, N-terminal domain 2"/>
    <property type="match status" value="1"/>
</dbReference>
<dbReference type="FunFam" id="3.40.50.300:FF:002141">
    <property type="entry name" value="Dynein heavy chain"/>
    <property type="match status" value="1"/>
</dbReference>
<keyword evidence="6" id="KW-0067">ATP-binding</keyword>
<feature type="coiled-coil region" evidence="13">
    <location>
        <begin position="2758"/>
        <end position="2792"/>
    </location>
</feature>
<dbReference type="FunFam" id="3.10.490.20:FF:000005">
    <property type="entry name" value="Dynein axonemal heavy chain 6"/>
    <property type="match status" value="1"/>
</dbReference>
<dbReference type="SMART" id="SM00382">
    <property type="entry name" value="AAA"/>
    <property type="match status" value="2"/>
</dbReference>
<feature type="domain" description="AAA+ ATPase" evidence="14">
    <location>
        <begin position="1310"/>
        <end position="1447"/>
    </location>
</feature>
<evidence type="ECO:0000256" key="2">
    <source>
        <dbReference type="ARBA" id="ARBA00008887"/>
    </source>
</evidence>
<evidence type="ECO:0000256" key="10">
    <source>
        <dbReference type="ARBA" id="ARBA00023175"/>
    </source>
</evidence>
<evidence type="ECO:0000256" key="13">
    <source>
        <dbReference type="SAM" id="Coils"/>
    </source>
</evidence>
<keyword evidence="8 13" id="KW-0175">Coiled coil</keyword>
<dbReference type="Pfam" id="PF18198">
    <property type="entry name" value="AAA_lid_11"/>
    <property type="match status" value="1"/>
</dbReference>
<dbReference type="Pfam" id="PF12774">
    <property type="entry name" value="AAA_6"/>
    <property type="match status" value="1"/>
</dbReference>
<dbReference type="FunFam" id="3.40.50.300:FF:001145">
    <property type="entry name" value="Putative dynein heavy chain"/>
    <property type="match status" value="1"/>
</dbReference>
<keyword evidence="7" id="KW-0243">Dynein</keyword>
<dbReference type="InterPro" id="IPR042222">
    <property type="entry name" value="Dynein_2_N"/>
</dbReference>
<dbReference type="Gene3D" id="1.20.140.100">
    <property type="entry name" value="Dynein heavy chain, N-terminal domain 2"/>
    <property type="match status" value="1"/>
</dbReference>
<dbReference type="Pfam" id="PF12780">
    <property type="entry name" value="AAA_8"/>
    <property type="match status" value="1"/>
</dbReference>
<evidence type="ECO:0000256" key="1">
    <source>
        <dbReference type="ARBA" id="ARBA00004430"/>
    </source>
</evidence>
<dbReference type="EMBL" id="OU895878">
    <property type="protein sequence ID" value="CAG9803012.1"/>
    <property type="molecule type" value="Genomic_DNA"/>
</dbReference>
<dbReference type="InterPro" id="IPR035706">
    <property type="entry name" value="AAA_9"/>
</dbReference>
<dbReference type="InterPro" id="IPR042228">
    <property type="entry name" value="Dynein_linker_3"/>
</dbReference>
<organism evidence="15 16">
    <name type="scientific">Chironomus riparius</name>
    <dbReference type="NCBI Taxonomy" id="315576"/>
    <lineage>
        <taxon>Eukaryota</taxon>
        <taxon>Metazoa</taxon>
        <taxon>Ecdysozoa</taxon>
        <taxon>Arthropoda</taxon>
        <taxon>Hexapoda</taxon>
        <taxon>Insecta</taxon>
        <taxon>Pterygota</taxon>
        <taxon>Neoptera</taxon>
        <taxon>Endopterygota</taxon>
        <taxon>Diptera</taxon>
        <taxon>Nematocera</taxon>
        <taxon>Chironomoidea</taxon>
        <taxon>Chironomidae</taxon>
        <taxon>Chironominae</taxon>
        <taxon>Chironomus</taxon>
    </lineage>
</organism>
<evidence type="ECO:0000256" key="7">
    <source>
        <dbReference type="ARBA" id="ARBA00023017"/>
    </source>
</evidence>
<dbReference type="PANTHER" id="PTHR22878:SF68">
    <property type="entry name" value="DYNEIN HEAVY CHAIN 6, AXONEMAL-LIKE"/>
    <property type="match status" value="1"/>
</dbReference>
<dbReference type="SUPFAM" id="SSF52540">
    <property type="entry name" value="P-loop containing nucleoside triphosphate hydrolases"/>
    <property type="match status" value="4"/>
</dbReference>
<dbReference type="Pfam" id="PF17852">
    <property type="entry name" value="Dynein_AAA_lid"/>
    <property type="match status" value="1"/>
</dbReference>
<dbReference type="Proteomes" id="UP001153620">
    <property type="component" value="Chromosome 2"/>
</dbReference>
<dbReference type="OrthoDB" id="447173at2759"/>
<gene>
    <name evidence="15" type="ORF">CHIRRI_LOCUS5914</name>
</gene>
<dbReference type="CDD" id="cd00009">
    <property type="entry name" value="AAA"/>
    <property type="match status" value="1"/>
</dbReference>
<dbReference type="Gene3D" id="1.20.920.20">
    <property type="match status" value="1"/>
</dbReference>
<dbReference type="Pfam" id="PF03028">
    <property type="entry name" value="Dynein_heavy"/>
    <property type="match status" value="1"/>
</dbReference>
<dbReference type="PANTHER" id="PTHR22878">
    <property type="entry name" value="DYNEIN HEAVY CHAIN 6, AXONEMAL-LIKE-RELATED"/>
    <property type="match status" value="1"/>
</dbReference>
<dbReference type="Pfam" id="PF22597">
    <property type="entry name" value="DYN_lid"/>
    <property type="match status" value="1"/>
</dbReference>
<evidence type="ECO:0000259" key="14">
    <source>
        <dbReference type="SMART" id="SM00382"/>
    </source>
</evidence>
<dbReference type="InterPro" id="IPR042219">
    <property type="entry name" value="AAA_lid_11_sf"/>
</dbReference>
<dbReference type="Pfam" id="PF12775">
    <property type="entry name" value="AAA_7"/>
    <property type="match status" value="1"/>
</dbReference>